<feature type="domain" description="Deacetylase PdaC" evidence="3">
    <location>
        <begin position="31"/>
        <end position="119"/>
    </location>
</feature>
<keyword evidence="4" id="KW-0119">Carbohydrate metabolism</keyword>
<dbReference type="GO" id="GO:0016798">
    <property type="term" value="F:hydrolase activity, acting on glycosyl bonds"/>
    <property type="evidence" value="ECO:0007669"/>
    <property type="project" value="UniProtKB-KW"/>
</dbReference>
<dbReference type="STRING" id="66969.Lwal_2825"/>
<dbReference type="PATRIC" id="fig|66969.6.peg.3059"/>
<dbReference type="Proteomes" id="UP000054729">
    <property type="component" value="Unassembled WGS sequence"/>
</dbReference>
<evidence type="ECO:0000259" key="3">
    <source>
        <dbReference type="Pfam" id="PF13739"/>
    </source>
</evidence>
<feature type="domain" description="DUF3298" evidence="2">
    <location>
        <begin position="136"/>
        <end position="213"/>
    </location>
</feature>
<keyword evidence="4" id="KW-0378">Hydrolase</keyword>
<dbReference type="InterPro" id="IPR021729">
    <property type="entry name" value="DUF3298"/>
</dbReference>
<dbReference type="InterPro" id="IPR037126">
    <property type="entry name" value="PdaC/RsiV-like_sf"/>
</dbReference>
<keyword evidence="4" id="KW-0624">Polysaccharide degradation</keyword>
<dbReference type="Gene3D" id="3.90.640.20">
    <property type="entry name" value="Heat-shock cognate protein, ATPase"/>
    <property type="match status" value="1"/>
</dbReference>
<dbReference type="Pfam" id="PF11738">
    <property type="entry name" value="DUF3298"/>
    <property type="match status" value="1"/>
</dbReference>
<organism evidence="4 5">
    <name type="scientific">Legionella waltersii</name>
    <dbReference type="NCBI Taxonomy" id="66969"/>
    <lineage>
        <taxon>Bacteria</taxon>
        <taxon>Pseudomonadati</taxon>
        <taxon>Pseudomonadota</taxon>
        <taxon>Gammaproteobacteria</taxon>
        <taxon>Legionellales</taxon>
        <taxon>Legionellaceae</taxon>
        <taxon>Legionella</taxon>
    </lineage>
</organism>
<dbReference type="Gene3D" id="3.30.565.40">
    <property type="entry name" value="Fervidobacterium nodosum Rt17-B1 like"/>
    <property type="match status" value="1"/>
</dbReference>
<gene>
    <name evidence="4" type="primary">yjeA</name>
    <name evidence="4" type="ORF">Lwal_2825</name>
</gene>
<keyword evidence="5" id="KW-1185">Reference proteome</keyword>
<protein>
    <submittedName>
        <fullName evidence="4">Endo-1,4-beta-xylanase-like protein</fullName>
    </submittedName>
</protein>
<accession>A0A0W1A0X3</accession>
<evidence type="ECO:0000313" key="4">
    <source>
        <dbReference type="EMBL" id="KTD74784.1"/>
    </source>
</evidence>
<dbReference type="GO" id="GO:0045493">
    <property type="term" value="P:xylan catabolic process"/>
    <property type="evidence" value="ECO:0007669"/>
    <property type="project" value="UniProtKB-KW"/>
</dbReference>
<keyword evidence="4" id="KW-0326">Glycosidase</keyword>
<dbReference type="AlphaFoldDB" id="A0A0W1A0X3"/>
<keyword evidence="1" id="KW-0732">Signal</keyword>
<proteinExistence type="predicted"/>
<dbReference type="InterPro" id="IPR025303">
    <property type="entry name" value="PdaC"/>
</dbReference>
<name>A0A0W1A0X3_9GAMM</name>
<dbReference type="EMBL" id="LNZB01000060">
    <property type="protein sequence ID" value="KTD74784.1"/>
    <property type="molecule type" value="Genomic_DNA"/>
</dbReference>
<evidence type="ECO:0000256" key="1">
    <source>
        <dbReference type="SAM" id="SignalP"/>
    </source>
</evidence>
<reference evidence="4 5" key="1">
    <citation type="submission" date="2015-11" db="EMBL/GenBank/DDBJ databases">
        <title>Genomic analysis of 38 Legionella species identifies large and diverse effector repertoires.</title>
        <authorList>
            <person name="Burstein D."/>
            <person name="Amaro F."/>
            <person name="Zusman T."/>
            <person name="Lifshitz Z."/>
            <person name="Cohen O."/>
            <person name="Gilbert J.A."/>
            <person name="Pupko T."/>
            <person name="Shuman H.A."/>
            <person name="Segal G."/>
        </authorList>
    </citation>
    <scope>NUCLEOTIDE SEQUENCE [LARGE SCALE GENOMIC DNA]</scope>
    <source>
        <strain evidence="4 5">ATCC 51914</strain>
    </source>
</reference>
<keyword evidence="4" id="KW-0858">Xylan degradation</keyword>
<evidence type="ECO:0000313" key="5">
    <source>
        <dbReference type="Proteomes" id="UP000054729"/>
    </source>
</evidence>
<evidence type="ECO:0000259" key="2">
    <source>
        <dbReference type="Pfam" id="PF11738"/>
    </source>
</evidence>
<sequence>MMNQLIKQLSAITLLLIGTTVFAGTMSSEVIKKETAEYILDIKFPQGFQSDAVNNSIKEFITNTQTSFMKELSLDADTPADAPGKTGLNITYSIPFESKNALSVQLNVSIYHRGAAHPSNQVEVLNFIQDKPVKLSDLFIKGSDYLPTIAKICSQTISAKKISDADWIKNGTEPTLDNYKTWSFSKKGVTILFNAYQVAAYVYGEQKVEIPLSSISTLIKPEISKVVWSN</sequence>
<dbReference type="Pfam" id="PF13739">
    <property type="entry name" value="PdaC"/>
    <property type="match status" value="1"/>
</dbReference>
<feature type="signal peptide" evidence="1">
    <location>
        <begin position="1"/>
        <end position="23"/>
    </location>
</feature>
<feature type="chain" id="PRO_5006919276" evidence="1">
    <location>
        <begin position="24"/>
        <end position="230"/>
    </location>
</feature>
<comment type="caution">
    <text evidence="4">The sequence shown here is derived from an EMBL/GenBank/DDBJ whole genome shotgun (WGS) entry which is preliminary data.</text>
</comment>